<keyword evidence="2" id="KW-0614">Plasmid</keyword>
<dbReference type="KEGG" id="pox:MB84_27930"/>
<proteinExistence type="predicted"/>
<evidence type="ECO:0000313" key="2">
    <source>
        <dbReference type="EMBL" id="AKK24667.1"/>
    </source>
</evidence>
<keyword evidence="3" id="KW-1185">Reference proteome</keyword>
<evidence type="ECO:0000256" key="1">
    <source>
        <dbReference type="SAM" id="MobiDB-lite"/>
    </source>
</evidence>
<feature type="compositionally biased region" description="Basic and acidic residues" evidence="1">
    <location>
        <begin position="33"/>
        <end position="42"/>
    </location>
</feature>
<reference evidence="2" key="1">
    <citation type="submission" date="2016-06" db="EMBL/GenBank/DDBJ databases">
        <title>Pandoraea oxalativorans DSM 23570 Genome Sequencing.</title>
        <authorList>
            <person name="Ee R."/>
            <person name="Lim Y.-L."/>
            <person name="Yong D."/>
            <person name="Yin W.-F."/>
            <person name="Chan K.-G."/>
        </authorList>
    </citation>
    <scope>NUCLEOTIDE SEQUENCE</scope>
    <source>
        <strain evidence="2">DSM 23570</strain>
        <plasmid evidence="2">pPO70-1</plasmid>
    </source>
</reference>
<accession>A0A0G3IBL9</accession>
<name>A0A0G3IBL9_9BURK</name>
<dbReference type="Proteomes" id="UP000035050">
    <property type="component" value="Plasmid pPO70-1"/>
</dbReference>
<evidence type="ECO:0000313" key="3">
    <source>
        <dbReference type="Proteomes" id="UP000035050"/>
    </source>
</evidence>
<organism evidence="2 3">
    <name type="scientific">Pandoraea oxalativorans</name>
    <dbReference type="NCBI Taxonomy" id="573737"/>
    <lineage>
        <taxon>Bacteria</taxon>
        <taxon>Pseudomonadati</taxon>
        <taxon>Pseudomonadota</taxon>
        <taxon>Betaproteobacteria</taxon>
        <taxon>Burkholderiales</taxon>
        <taxon>Burkholderiaceae</taxon>
        <taxon>Pandoraea</taxon>
    </lineage>
</organism>
<feature type="region of interest" description="Disordered" evidence="1">
    <location>
        <begin position="15"/>
        <end position="42"/>
    </location>
</feature>
<dbReference type="AlphaFoldDB" id="A0A0G3IBL9"/>
<gene>
    <name evidence="2" type="ORF">MB84_27930</name>
</gene>
<protein>
    <submittedName>
        <fullName evidence="2">Uncharacterized protein</fullName>
    </submittedName>
</protein>
<sequence length="62" mass="6812">MQWATPSAQNVAMASAACRRDAQRPAHAVRAHRGLENGIHRRPEMAFGEGQCRARAVTARTQ</sequence>
<geneLocation type="plasmid" evidence="2 3">
    <name>pPO70-1</name>
</geneLocation>
<dbReference type="EMBL" id="CP011518">
    <property type="protein sequence ID" value="AKK24667.1"/>
    <property type="molecule type" value="Genomic_DNA"/>
</dbReference>
<dbReference type="PATRIC" id="fig|573737.6.peg.5465"/>